<proteinExistence type="predicted"/>
<dbReference type="CDD" id="cd00144">
    <property type="entry name" value="MPP_PPP_family"/>
    <property type="match status" value="1"/>
</dbReference>
<dbReference type="InterPro" id="IPR004843">
    <property type="entry name" value="Calcineurin-like_PHP"/>
</dbReference>
<dbReference type="EMBL" id="JALKCH010000001">
    <property type="protein sequence ID" value="MCK0195590.1"/>
    <property type="molecule type" value="Genomic_DNA"/>
</dbReference>
<comment type="caution">
    <text evidence="2">The sequence shown here is derived from an EMBL/GenBank/DDBJ whole genome shotgun (WGS) entry which is preliminary data.</text>
</comment>
<organism evidence="2 3">
    <name type="scientific">Ancylobacter crimeensis</name>
    <dbReference type="NCBI Taxonomy" id="2579147"/>
    <lineage>
        <taxon>Bacteria</taxon>
        <taxon>Pseudomonadati</taxon>
        <taxon>Pseudomonadota</taxon>
        <taxon>Alphaproteobacteria</taxon>
        <taxon>Hyphomicrobiales</taxon>
        <taxon>Xanthobacteraceae</taxon>
        <taxon>Ancylobacter</taxon>
    </lineage>
</organism>
<evidence type="ECO:0000313" key="2">
    <source>
        <dbReference type="EMBL" id="MCK0195590.1"/>
    </source>
</evidence>
<dbReference type="RefSeq" id="WP_247025865.1">
    <property type="nucleotide sequence ID" value="NZ_JALKCH010000001.1"/>
</dbReference>
<keyword evidence="3" id="KW-1185">Reference proteome</keyword>
<gene>
    <name evidence="2" type="ORF">MWN34_01550</name>
</gene>
<dbReference type="InterPro" id="IPR029052">
    <property type="entry name" value="Metallo-depent_PP-like"/>
</dbReference>
<dbReference type="InterPro" id="IPR050126">
    <property type="entry name" value="Ap4A_hydrolase"/>
</dbReference>
<dbReference type="Pfam" id="PF00149">
    <property type="entry name" value="Metallophos"/>
    <property type="match status" value="1"/>
</dbReference>
<protein>
    <submittedName>
        <fullName evidence="2">Serine/threonine protein phosphatase</fullName>
    </submittedName>
</protein>
<dbReference type="PANTHER" id="PTHR42850:SF4">
    <property type="entry name" value="ZINC-DEPENDENT ENDOPOLYPHOSPHATASE"/>
    <property type="match status" value="1"/>
</dbReference>
<dbReference type="PANTHER" id="PTHR42850">
    <property type="entry name" value="METALLOPHOSPHOESTERASE"/>
    <property type="match status" value="1"/>
</dbReference>
<dbReference type="Proteomes" id="UP001203284">
    <property type="component" value="Unassembled WGS sequence"/>
</dbReference>
<sequence>MRADFYSPHYLDVAVSILHLEGSAAPRQIYAIGDIHGRLDLLKIMVKLIAADLDQYGREGALVVTLGDIVDRGPDSREVIELLAGNPFKVPYVAIAGNHEQMFLDFMGHPRRGMGWCRQGGIETLRSYTVPTAGIMMGRGLSAAAETLEWVMPPHHQQFLRSMRWGVRVPGFFLCHAGVRPGVPLDEQTPEDLFWIREEFLDSKEDFGAMVVHGHTVVPQIDVRSNRINIDTGAYQSGKLSCAVLDHDQCYSLVAELP</sequence>
<feature type="domain" description="Calcineurin-like phosphoesterase" evidence="1">
    <location>
        <begin position="29"/>
        <end position="218"/>
    </location>
</feature>
<accession>A0ABT0D6L6</accession>
<dbReference type="Gene3D" id="3.60.21.10">
    <property type="match status" value="1"/>
</dbReference>
<dbReference type="SUPFAM" id="SSF56300">
    <property type="entry name" value="Metallo-dependent phosphatases"/>
    <property type="match status" value="1"/>
</dbReference>
<evidence type="ECO:0000259" key="1">
    <source>
        <dbReference type="Pfam" id="PF00149"/>
    </source>
</evidence>
<evidence type="ECO:0000313" key="3">
    <source>
        <dbReference type="Proteomes" id="UP001203284"/>
    </source>
</evidence>
<reference evidence="2 3" key="1">
    <citation type="submission" date="2022-04" db="EMBL/GenBank/DDBJ databases">
        <authorList>
            <person name="Grouzdev D.S."/>
            <person name="Pantiukh K.S."/>
            <person name="Krutkina M.S."/>
        </authorList>
    </citation>
    <scope>NUCLEOTIDE SEQUENCE [LARGE SCALE GENOMIC DNA]</scope>
    <source>
        <strain evidence="2 3">6x-1</strain>
    </source>
</reference>
<name>A0ABT0D6L6_9HYPH</name>